<keyword evidence="3" id="KW-0731">Sigma factor</keyword>
<evidence type="ECO:0000259" key="5">
    <source>
        <dbReference type="Pfam" id="PF04542"/>
    </source>
</evidence>
<protein>
    <submittedName>
        <fullName evidence="7">DNA-directed RNA polymerase sigma-70 factor</fullName>
    </submittedName>
</protein>
<keyword evidence="2" id="KW-0805">Transcription regulation</keyword>
<dbReference type="OrthoDB" id="5518337at2"/>
<keyword evidence="8" id="KW-1185">Reference proteome</keyword>
<accession>A0A810L1R3</accession>
<dbReference type="InterPro" id="IPR014284">
    <property type="entry name" value="RNA_pol_sigma-70_dom"/>
</dbReference>
<dbReference type="KEGG" id="aser:Asera_34820"/>
<dbReference type="SUPFAM" id="SSF88659">
    <property type="entry name" value="Sigma3 and sigma4 domains of RNA polymerase sigma factors"/>
    <property type="match status" value="1"/>
</dbReference>
<evidence type="ECO:0000256" key="2">
    <source>
        <dbReference type="ARBA" id="ARBA00023015"/>
    </source>
</evidence>
<dbReference type="Gene3D" id="1.10.10.10">
    <property type="entry name" value="Winged helix-like DNA-binding domain superfamily/Winged helix DNA-binding domain"/>
    <property type="match status" value="1"/>
</dbReference>
<dbReference type="Pfam" id="PF08281">
    <property type="entry name" value="Sigma70_r4_2"/>
    <property type="match status" value="1"/>
</dbReference>
<proteinExistence type="inferred from homology"/>
<dbReference type="GO" id="GO:0006352">
    <property type="term" value="P:DNA-templated transcription initiation"/>
    <property type="evidence" value="ECO:0007669"/>
    <property type="project" value="InterPro"/>
</dbReference>
<dbReference type="InterPro" id="IPR013324">
    <property type="entry name" value="RNA_pol_sigma_r3/r4-like"/>
</dbReference>
<comment type="similarity">
    <text evidence="1">Belongs to the sigma-70 factor family. ECF subfamily.</text>
</comment>
<dbReference type="GO" id="GO:0003677">
    <property type="term" value="F:DNA binding"/>
    <property type="evidence" value="ECO:0007669"/>
    <property type="project" value="InterPro"/>
</dbReference>
<dbReference type="GO" id="GO:0016987">
    <property type="term" value="F:sigma factor activity"/>
    <property type="evidence" value="ECO:0007669"/>
    <property type="project" value="UniProtKB-KW"/>
</dbReference>
<evidence type="ECO:0000259" key="6">
    <source>
        <dbReference type="Pfam" id="PF08281"/>
    </source>
</evidence>
<dbReference type="InterPro" id="IPR036388">
    <property type="entry name" value="WH-like_DNA-bd_sf"/>
</dbReference>
<dbReference type="PANTHER" id="PTHR43133">
    <property type="entry name" value="RNA POLYMERASE ECF-TYPE SIGMA FACTO"/>
    <property type="match status" value="1"/>
</dbReference>
<evidence type="ECO:0000313" key="7">
    <source>
        <dbReference type="EMBL" id="BCJ29374.1"/>
    </source>
</evidence>
<keyword evidence="7" id="KW-0240">DNA-directed RNA polymerase</keyword>
<dbReference type="InterPro" id="IPR007627">
    <property type="entry name" value="RNA_pol_sigma70_r2"/>
</dbReference>
<evidence type="ECO:0000313" key="8">
    <source>
        <dbReference type="Proteomes" id="UP000680750"/>
    </source>
</evidence>
<dbReference type="InterPro" id="IPR039425">
    <property type="entry name" value="RNA_pol_sigma-70-like"/>
</dbReference>
<reference evidence="7" key="1">
    <citation type="submission" date="2020-08" db="EMBL/GenBank/DDBJ databases">
        <title>Whole genome shotgun sequence of Actinocatenispora sera NBRC 101916.</title>
        <authorList>
            <person name="Komaki H."/>
            <person name="Tamura T."/>
        </authorList>
    </citation>
    <scope>NUCLEOTIDE SEQUENCE</scope>
    <source>
        <strain evidence="7">NBRC 101916</strain>
    </source>
</reference>
<dbReference type="Gene3D" id="1.10.1740.10">
    <property type="match status" value="1"/>
</dbReference>
<evidence type="ECO:0000256" key="1">
    <source>
        <dbReference type="ARBA" id="ARBA00010641"/>
    </source>
</evidence>
<dbReference type="NCBIfam" id="TIGR02937">
    <property type="entry name" value="sigma70-ECF"/>
    <property type="match status" value="1"/>
</dbReference>
<dbReference type="RefSeq" id="WP_030448264.1">
    <property type="nucleotide sequence ID" value="NZ_AP023354.1"/>
</dbReference>
<dbReference type="PANTHER" id="PTHR43133:SF25">
    <property type="entry name" value="RNA POLYMERASE SIGMA FACTOR RFAY-RELATED"/>
    <property type="match status" value="1"/>
</dbReference>
<dbReference type="Proteomes" id="UP000680750">
    <property type="component" value="Chromosome"/>
</dbReference>
<keyword evidence="4" id="KW-0804">Transcription</keyword>
<dbReference type="CDD" id="cd06171">
    <property type="entry name" value="Sigma70_r4"/>
    <property type="match status" value="1"/>
</dbReference>
<gene>
    <name evidence="7" type="primary">rpoE_14</name>
    <name evidence="7" type="ORF">Asera_34820</name>
</gene>
<evidence type="ECO:0000256" key="3">
    <source>
        <dbReference type="ARBA" id="ARBA00023082"/>
    </source>
</evidence>
<dbReference type="InterPro" id="IPR013249">
    <property type="entry name" value="RNA_pol_sigma70_r4_t2"/>
</dbReference>
<feature type="domain" description="RNA polymerase sigma factor 70 region 4 type 2" evidence="6">
    <location>
        <begin position="138"/>
        <end position="189"/>
    </location>
</feature>
<name>A0A810L1R3_9ACTN</name>
<dbReference type="InterPro" id="IPR013325">
    <property type="entry name" value="RNA_pol_sigma_r2"/>
</dbReference>
<dbReference type="SUPFAM" id="SSF88946">
    <property type="entry name" value="Sigma2 domain of RNA polymerase sigma factors"/>
    <property type="match status" value="1"/>
</dbReference>
<dbReference type="GO" id="GO:0000428">
    <property type="term" value="C:DNA-directed RNA polymerase complex"/>
    <property type="evidence" value="ECO:0007669"/>
    <property type="project" value="UniProtKB-KW"/>
</dbReference>
<evidence type="ECO:0000256" key="4">
    <source>
        <dbReference type="ARBA" id="ARBA00023163"/>
    </source>
</evidence>
<dbReference type="EMBL" id="AP023354">
    <property type="protein sequence ID" value="BCJ29374.1"/>
    <property type="molecule type" value="Genomic_DNA"/>
</dbReference>
<organism evidence="7 8">
    <name type="scientific">Actinocatenispora sera</name>
    <dbReference type="NCBI Taxonomy" id="390989"/>
    <lineage>
        <taxon>Bacteria</taxon>
        <taxon>Bacillati</taxon>
        <taxon>Actinomycetota</taxon>
        <taxon>Actinomycetes</taxon>
        <taxon>Micromonosporales</taxon>
        <taxon>Micromonosporaceae</taxon>
        <taxon>Actinocatenispora</taxon>
    </lineage>
</organism>
<feature type="domain" description="RNA polymerase sigma-70 region 2" evidence="5">
    <location>
        <begin position="37"/>
        <end position="104"/>
    </location>
</feature>
<dbReference type="AlphaFoldDB" id="A0A810L1R3"/>
<dbReference type="Pfam" id="PF04542">
    <property type="entry name" value="Sigma70_r2"/>
    <property type="match status" value="1"/>
</dbReference>
<sequence>MTSPAGASPVQSDAGDLDRPNLAALTDTALTERFGRLFAEHGPGLQRYLARRVGAATAEDIVAETFLAALRRRASYDPDRAGIRAWLYGIAGNLLKQHERTEMRRFRATARLAAGGTSGIDHADAVGERVDAAYQVGQLAAALSQLSPGDRDVLLLTSWAGLDATEIGQVLRIPSGTVRSRLHRTRRWLRRQCPTTTLHDEDGTDD</sequence>